<dbReference type="GO" id="GO:0030234">
    <property type="term" value="F:enzyme regulator activity"/>
    <property type="evidence" value="ECO:0007669"/>
    <property type="project" value="InterPro"/>
</dbReference>
<dbReference type="GO" id="GO:0006808">
    <property type="term" value="P:regulation of nitrogen utilization"/>
    <property type="evidence" value="ECO:0007669"/>
    <property type="project" value="InterPro"/>
</dbReference>
<dbReference type="PANTHER" id="PTHR30115">
    <property type="entry name" value="NITROGEN REGULATORY PROTEIN P-II"/>
    <property type="match status" value="1"/>
</dbReference>
<dbReference type="Pfam" id="PF00543">
    <property type="entry name" value="P-II"/>
    <property type="match status" value="1"/>
</dbReference>
<dbReference type="GO" id="GO:0005829">
    <property type="term" value="C:cytosol"/>
    <property type="evidence" value="ECO:0007669"/>
    <property type="project" value="TreeGrafter"/>
</dbReference>
<dbReference type="InterPro" id="IPR017918">
    <property type="entry name" value="N-reg_PII_CS"/>
</dbReference>
<dbReference type="PRINTS" id="PR00340">
    <property type="entry name" value="PIIGLNB"/>
</dbReference>
<evidence type="ECO:0000256" key="2">
    <source>
        <dbReference type="RuleBase" id="RU003936"/>
    </source>
</evidence>
<dbReference type="InterPro" id="IPR015867">
    <property type="entry name" value="N-reg_PII/ATP_PRibTrfase_C"/>
</dbReference>
<gene>
    <name evidence="3" type="primary">nrp</name>
    <name evidence="3" type="ORF">SCARUB_01524</name>
</gene>
<dbReference type="Proteomes" id="UP000094056">
    <property type="component" value="Unassembled WGS sequence"/>
</dbReference>
<dbReference type="GO" id="GO:0005524">
    <property type="term" value="F:ATP binding"/>
    <property type="evidence" value="ECO:0007669"/>
    <property type="project" value="TreeGrafter"/>
</dbReference>
<dbReference type="SUPFAM" id="SSF54913">
    <property type="entry name" value="GlnB-like"/>
    <property type="match status" value="1"/>
</dbReference>
<comment type="similarity">
    <text evidence="2">Belongs to the P(II) protein family.</text>
</comment>
<dbReference type="EMBL" id="MAYW01000031">
    <property type="protein sequence ID" value="ODS33344.1"/>
    <property type="molecule type" value="Genomic_DNA"/>
</dbReference>
<reference evidence="3 4" key="1">
    <citation type="submission" date="2016-07" db="EMBL/GenBank/DDBJ databases">
        <title>Draft genome of Scalindua rubra, obtained from a brine-seawater interface in the Red Sea, sheds light on salt adaptation in anammox bacteria.</title>
        <authorList>
            <person name="Speth D.R."/>
            <person name="Lagkouvardos I."/>
            <person name="Wang Y."/>
            <person name="Qian P.-Y."/>
            <person name="Dutilh B.E."/>
            <person name="Jetten M.S."/>
        </authorList>
    </citation>
    <scope>NUCLEOTIDE SEQUENCE [LARGE SCALE GENOMIC DNA]</scope>
    <source>
        <strain evidence="3">BSI-1</strain>
    </source>
</reference>
<feature type="modified residue" description="O-UMP-tyrosine" evidence="1">
    <location>
        <position position="51"/>
    </location>
</feature>
<protein>
    <submittedName>
        <fullName evidence="3">Nitrogen regulatory protein P-II</fullName>
    </submittedName>
</protein>
<sequence>MKKVEAIFRNEKLGAVKEALKSIGVAGVTVTEVRGHGKQKGITEVYRGRSYSVDLITKIKVEVIAEDKDVKKITDTIVDAARTGSIGDGKIFVSGVEDIIRIRTGESGDKAI</sequence>
<dbReference type="PROSITE" id="PS51343">
    <property type="entry name" value="PII_GLNB_DOM"/>
    <property type="match status" value="1"/>
</dbReference>
<dbReference type="PROSITE" id="PS00638">
    <property type="entry name" value="PII_GLNB_CTER"/>
    <property type="match status" value="1"/>
</dbReference>
<accession>A0A1E3XEH2</accession>
<organism evidence="3 4">
    <name type="scientific">Candidatus Scalindua rubra</name>
    <dbReference type="NCBI Taxonomy" id="1872076"/>
    <lineage>
        <taxon>Bacteria</taxon>
        <taxon>Pseudomonadati</taxon>
        <taxon>Planctomycetota</taxon>
        <taxon>Candidatus Brocadiia</taxon>
        <taxon>Candidatus Brocadiales</taxon>
        <taxon>Candidatus Scalinduaceae</taxon>
        <taxon>Candidatus Scalindua</taxon>
    </lineage>
</organism>
<dbReference type="InterPro" id="IPR002187">
    <property type="entry name" value="N-reg_PII"/>
</dbReference>
<dbReference type="Gene3D" id="3.30.70.120">
    <property type="match status" value="1"/>
</dbReference>
<dbReference type="InterPro" id="IPR011322">
    <property type="entry name" value="N-reg_PII-like_a/b"/>
</dbReference>
<proteinExistence type="inferred from homology"/>
<dbReference type="SMART" id="SM00938">
    <property type="entry name" value="P-II"/>
    <property type="match status" value="1"/>
</dbReference>
<name>A0A1E3XEH2_9BACT</name>
<evidence type="ECO:0000313" key="4">
    <source>
        <dbReference type="Proteomes" id="UP000094056"/>
    </source>
</evidence>
<dbReference type="PATRIC" id="fig|1872076.5.peg.1785"/>
<comment type="caution">
    <text evidence="3">The sequence shown here is derived from an EMBL/GenBank/DDBJ whole genome shotgun (WGS) entry which is preliminary data.</text>
</comment>
<dbReference type="AlphaFoldDB" id="A0A1E3XEH2"/>
<evidence type="ECO:0000256" key="1">
    <source>
        <dbReference type="PIRSR" id="PIRSR602187-50"/>
    </source>
</evidence>
<dbReference type="PANTHER" id="PTHR30115:SF11">
    <property type="entry name" value="NITROGEN REGULATORY PROTEIN P-II HOMOLOG"/>
    <property type="match status" value="1"/>
</dbReference>
<evidence type="ECO:0000313" key="3">
    <source>
        <dbReference type="EMBL" id="ODS33344.1"/>
    </source>
</evidence>
<keyword evidence="1" id="KW-0597">Phosphoprotein</keyword>